<organism evidence="3 4">
    <name type="scientific">Pythium oligandrum</name>
    <name type="common">Mycoparasitic fungus</name>
    <dbReference type="NCBI Taxonomy" id="41045"/>
    <lineage>
        <taxon>Eukaryota</taxon>
        <taxon>Sar</taxon>
        <taxon>Stramenopiles</taxon>
        <taxon>Oomycota</taxon>
        <taxon>Peronosporomycetes</taxon>
        <taxon>Pythiales</taxon>
        <taxon>Pythiaceae</taxon>
        <taxon>Pythium</taxon>
    </lineage>
</organism>
<evidence type="ECO:0000313" key="3">
    <source>
        <dbReference type="EMBL" id="TMW62469.1"/>
    </source>
</evidence>
<evidence type="ECO:0000256" key="2">
    <source>
        <dbReference type="SAM" id="MobiDB-lite"/>
    </source>
</evidence>
<protein>
    <submittedName>
        <fullName evidence="3">Uncharacterized protein</fullName>
    </submittedName>
</protein>
<name>A0A8K1CFF2_PYTOL</name>
<feature type="region of interest" description="Disordered" evidence="2">
    <location>
        <begin position="474"/>
        <end position="500"/>
    </location>
</feature>
<gene>
    <name evidence="3" type="ORF">Poli38472_005087</name>
</gene>
<feature type="coiled-coil region" evidence="1">
    <location>
        <begin position="504"/>
        <end position="531"/>
    </location>
</feature>
<keyword evidence="4" id="KW-1185">Reference proteome</keyword>
<evidence type="ECO:0000313" key="4">
    <source>
        <dbReference type="Proteomes" id="UP000794436"/>
    </source>
</evidence>
<evidence type="ECO:0000256" key="1">
    <source>
        <dbReference type="SAM" id="Coils"/>
    </source>
</evidence>
<dbReference type="EMBL" id="SPLM01000073">
    <property type="protein sequence ID" value="TMW62469.1"/>
    <property type="molecule type" value="Genomic_DNA"/>
</dbReference>
<comment type="caution">
    <text evidence="3">The sequence shown here is derived from an EMBL/GenBank/DDBJ whole genome shotgun (WGS) entry which is preliminary data.</text>
</comment>
<dbReference type="AlphaFoldDB" id="A0A8K1CFF2"/>
<accession>A0A8K1CFF2</accession>
<dbReference type="OrthoDB" id="119014at2759"/>
<dbReference type="Proteomes" id="UP000794436">
    <property type="component" value="Unassembled WGS sequence"/>
</dbReference>
<sequence length="532" mass="61653">MRKREMSLVLEELERGDGAWENIQDVLRDSFRTLLLATDKHADRLAVCEQRAMDLGENCASKVELTAFHQHQQHVEAIARALNTLSEEVKRQAQAEEMRRDEQMTWITAYTKTLESRVTETNARVQDIQDAVLTALEKQDKRMELLEDELSQLVSAMDQKADTERVKAAMAVQKKETEEALKQRCRKAAFDREVVRVHQILRAQHAAIEERCEAIRTERAIARSDLPEETRDALRHRIDHELRNARETLQAELCERVKEMESVVTKESKQAVLAQLECFRSSVQKEHVCNSDLRLERVKEEIVQQMQSYRQQLQDHLQRLQDHLQQLNEKQQTLDVQHQSQIEAVHAAKDQVAALRSVVEVARAECTSTNSASQVSIAELLRTERANELRQSRSEVHESIQDAISEWTRTKDKKFRQQTHAIAERLGEMDQILKLVGKQLVQNTSHLQLLRNDQQHEYDALPPTYLRPMLKQNDQTEDDNASEITEADVSVTPKEDALATTERIQQHEALQRTIEDKLRDYQEVLQNHSSEK</sequence>
<reference evidence="3" key="1">
    <citation type="submission" date="2019-03" db="EMBL/GenBank/DDBJ databases">
        <title>Long read genome sequence of the mycoparasitic Pythium oligandrum ATCC 38472 isolated from sugarbeet rhizosphere.</title>
        <authorList>
            <person name="Gaulin E."/>
        </authorList>
    </citation>
    <scope>NUCLEOTIDE SEQUENCE</scope>
    <source>
        <strain evidence="3">ATCC 38472_TT</strain>
    </source>
</reference>
<feature type="coiled-coil region" evidence="1">
    <location>
        <begin position="136"/>
        <end position="163"/>
    </location>
</feature>
<keyword evidence="1" id="KW-0175">Coiled coil</keyword>
<feature type="coiled-coil region" evidence="1">
    <location>
        <begin position="295"/>
        <end position="337"/>
    </location>
</feature>
<proteinExistence type="predicted"/>